<evidence type="ECO:0000313" key="3">
    <source>
        <dbReference type="Proteomes" id="UP000616885"/>
    </source>
</evidence>
<accession>A0A8H7KG20</accession>
<dbReference type="EMBL" id="JADCTT010000007">
    <property type="protein sequence ID" value="KAF9749650.1"/>
    <property type="molecule type" value="Genomic_DNA"/>
</dbReference>
<reference evidence="2" key="1">
    <citation type="submission" date="2020-10" db="EMBL/GenBank/DDBJ databases">
        <title>High-Quality Genome Resource of Clonostachys rosea strain S41 by Oxford Nanopore Long-Read Sequencing.</title>
        <authorList>
            <person name="Wang H."/>
        </authorList>
    </citation>
    <scope>NUCLEOTIDE SEQUENCE</scope>
    <source>
        <strain evidence="2">S41</strain>
    </source>
</reference>
<proteinExistence type="predicted"/>
<comment type="caution">
    <text evidence="2">The sequence shown here is derived from an EMBL/GenBank/DDBJ whole genome shotgun (WGS) entry which is preliminary data.</text>
</comment>
<evidence type="ECO:0000313" key="2">
    <source>
        <dbReference type="EMBL" id="KAF9749650.1"/>
    </source>
</evidence>
<organism evidence="2 3">
    <name type="scientific">Bionectria ochroleuca</name>
    <name type="common">Gliocladium roseum</name>
    <dbReference type="NCBI Taxonomy" id="29856"/>
    <lineage>
        <taxon>Eukaryota</taxon>
        <taxon>Fungi</taxon>
        <taxon>Dikarya</taxon>
        <taxon>Ascomycota</taxon>
        <taxon>Pezizomycotina</taxon>
        <taxon>Sordariomycetes</taxon>
        <taxon>Hypocreomycetidae</taxon>
        <taxon>Hypocreales</taxon>
        <taxon>Bionectriaceae</taxon>
        <taxon>Clonostachys</taxon>
    </lineage>
</organism>
<evidence type="ECO:0000256" key="1">
    <source>
        <dbReference type="SAM" id="MobiDB-lite"/>
    </source>
</evidence>
<dbReference type="Proteomes" id="UP000616885">
    <property type="component" value="Unassembled WGS sequence"/>
</dbReference>
<gene>
    <name evidence="2" type="ORF">IM811_015677</name>
</gene>
<name>A0A8H7KG20_BIOOC</name>
<dbReference type="AlphaFoldDB" id="A0A8H7KG20"/>
<feature type="region of interest" description="Disordered" evidence="1">
    <location>
        <begin position="1"/>
        <end position="34"/>
    </location>
</feature>
<protein>
    <submittedName>
        <fullName evidence="2">Uncharacterized protein</fullName>
    </submittedName>
</protein>
<feature type="compositionally biased region" description="Pro residues" evidence="1">
    <location>
        <begin position="22"/>
        <end position="34"/>
    </location>
</feature>
<sequence length="217" mass="23913">MSLSAVDPSAPAPDWDIEWPDFSPPPAAPTPPPLPEVVQFDLLSPPSLDALMEEGDARLDLLREIVKKDRLGQFVAHLSNSTMDWSLSLEELTNGKCLVEGIDCPGTQHLGLGQLRQHYNNIKHKNWDIAEGLAHELDETSPEPGPPRLDMRPTVAILFMAVAEPPPNNFLLLLHLNLACLDTGQDTGPIPSTGKETPVSLIRRITENLRVQYIQQS</sequence>